<feature type="transmembrane region" description="Helical" evidence="2">
    <location>
        <begin position="134"/>
        <end position="154"/>
    </location>
</feature>
<keyword evidence="2" id="KW-1133">Transmembrane helix</keyword>
<evidence type="ECO:0000256" key="2">
    <source>
        <dbReference type="SAM" id="Phobius"/>
    </source>
</evidence>
<feature type="transmembrane region" description="Helical" evidence="2">
    <location>
        <begin position="166"/>
        <end position="186"/>
    </location>
</feature>
<dbReference type="EMBL" id="MT520814">
    <property type="protein sequence ID" value="QKW93739.1"/>
    <property type="molecule type" value="Genomic_DNA"/>
</dbReference>
<keyword evidence="2" id="KW-0812">Transmembrane</keyword>
<name>A0A7D5BPU2_9BACT</name>
<feature type="transmembrane region" description="Helical" evidence="2">
    <location>
        <begin position="192"/>
        <end position="218"/>
    </location>
</feature>
<organism evidence="3">
    <name type="scientific">Vitiosangium cumulatum</name>
    <dbReference type="NCBI Taxonomy" id="1867796"/>
    <lineage>
        <taxon>Bacteria</taxon>
        <taxon>Pseudomonadati</taxon>
        <taxon>Myxococcota</taxon>
        <taxon>Myxococcia</taxon>
        <taxon>Myxococcales</taxon>
        <taxon>Cystobacterineae</taxon>
        <taxon>Archangiaceae</taxon>
        <taxon>Vitiosangium</taxon>
    </lineage>
</organism>
<accession>A0A7D5BPU2</accession>
<dbReference type="AlphaFoldDB" id="A0A7D5BPU2"/>
<proteinExistence type="predicted"/>
<protein>
    <submittedName>
        <fullName evidence="3">Uncharacterized protein</fullName>
    </submittedName>
</protein>
<evidence type="ECO:0000256" key="1">
    <source>
        <dbReference type="SAM" id="MobiDB-lite"/>
    </source>
</evidence>
<sequence>MSWLLEQVRAPDASRHEVDALLRAVSLPPGPGESARERADLLHDILEDKQVRAFTGSDGRRVGHVAVMALAELGFPYALEVPPELFAEARAAGREATGTRPGRSSRHDVGAVLTCIAGVAELLPGLFLGLGPLFLGWALLVTLTSFLPASVAASEPALRRRWLHSLLLLLVALPGLLSLATAALILASSHGIFGLVLLGLLPLSLAVMRFVGAGFLYVKPPAADAPESDETAVTGVQPADRLSCGGEDQRSGRGLVPPHERGG</sequence>
<feature type="transmembrane region" description="Helical" evidence="2">
    <location>
        <begin position="109"/>
        <end position="128"/>
    </location>
</feature>
<keyword evidence="2" id="KW-0472">Membrane</keyword>
<reference evidence="3" key="1">
    <citation type="journal article" date="2020" name="Molecules">
        <title>2-Hydroxysorangiadenosine: Structure and Biosynthesis of a Myxobacterial Sesquiterpene-Nucleoside.</title>
        <authorList>
            <person name="Okoth D.A."/>
            <person name="Hug J.J."/>
            <person name="Garcia R."/>
            <person name="Sproer C."/>
            <person name="Overmann J."/>
            <person name="Muller R."/>
        </authorList>
    </citation>
    <scope>NUCLEOTIDE SEQUENCE</scope>
    <source>
        <strain evidence="3">MCy10943</strain>
    </source>
</reference>
<feature type="region of interest" description="Disordered" evidence="1">
    <location>
        <begin position="224"/>
        <end position="263"/>
    </location>
</feature>
<evidence type="ECO:0000313" key="3">
    <source>
        <dbReference type="EMBL" id="QKW93739.1"/>
    </source>
</evidence>